<evidence type="ECO:0000313" key="2">
    <source>
        <dbReference type="EMBL" id="SLN76802.1"/>
    </source>
</evidence>
<proteinExistence type="predicted"/>
<dbReference type="Pfam" id="PF13737">
    <property type="entry name" value="DDE_Tnp_1_5"/>
    <property type="match status" value="1"/>
</dbReference>
<organism evidence="2 3">
    <name type="scientific">Ruegeria meonggei</name>
    <dbReference type="NCBI Taxonomy" id="1446476"/>
    <lineage>
        <taxon>Bacteria</taxon>
        <taxon>Pseudomonadati</taxon>
        <taxon>Pseudomonadota</taxon>
        <taxon>Alphaproteobacteria</taxon>
        <taxon>Rhodobacterales</taxon>
        <taxon>Roseobacteraceae</taxon>
        <taxon>Ruegeria</taxon>
    </lineage>
</organism>
<protein>
    <recommendedName>
        <fullName evidence="1">Transposase DDE domain-containing protein</fullName>
    </recommendedName>
</protein>
<feature type="domain" description="Transposase DDE" evidence="1">
    <location>
        <begin position="14"/>
        <end position="103"/>
    </location>
</feature>
<dbReference type="OrthoDB" id="8451553at2"/>
<reference evidence="3" key="1">
    <citation type="submission" date="2017-03" db="EMBL/GenBank/DDBJ databases">
        <authorList>
            <person name="Rodrigo-Torres L."/>
            <person name="Arahal R.D."/>
            <person name="Lucena T."/>
        </authorList>
    </citation>
    <scope>NUCLEOTIDE SEQUENCE [LARGE SCALE GENOMIC DNA]</scope>
    <source>
        <strain evidence="3">CECT 8411</strain>
    </source>
</reference>
<sequence>MTNWAEYNEVLSQPGDVTVWFGEAAVSGWCARRSGKRGGQQRYSDLTVEMFLTLRVVFGLPFRQTQGFVRSLLRLMELDLPVPDYSTLCRRAQTLLIVSDIQPSFGPCWTVALWDLQKRVLATFGSYAMRA</sequence>
<keyword evidence="3" id="KW-1185">Reference proteome</keyword>
<gene>
    <name evidence="2" type="ORF">RUM8411_04489</name>
</gene>
<dbReference type="EMBL" id="FWFP01000020">
    <property type="protein sequence ID" value="SLN76802.1"/>
    <property type="molecule type" value="Genomic_DNA"/>
</dbReference>
<dbReference type="AlphaFoldDB" id="A0A1X7AFH9"/>
<evidence type="ECO:0000259" key="1">
    <source>
        <dbReference type="Pfam" id="PF13737"/>
    </source>
</evidence>
<dbReference type="InterPro" id="IPR025668">
    <property type="entry name" value="Tnp_DDE_dom"/>
</dbReference>
<accession>A0A1X7AFH9</accession>
<name>A0A1X7AFH9_9RHOB</name>
<dbReference type="RefSeq" id="WP_159453958.1">
    <property type="nucleotide sequence ID" value="NZ_FWFP01000020.1"/>
</dbReference>
<dbReference type="Proteomes" id="UP000193778">
    <property type="component" value="Unassembled WGS sequence"/>
</dbReference>
<evidence type="ECO:0000313" key="3">
    <source>
        <dbReference type="Proteomes" id="UP000193778"/>
    </source>
</evidence>